<dbReference type="EMBL" id="CVRI01000048">
    <property type="protein sequence ID" value="CRK98920.1"/>
    <property type="molecule type" value="Genomic_DNA"/>
</dbReference>
<gene>
    <name evidence="1" type="ORF">CLUMA_CG012056</name>
</gene>
<name>A0A1J1IFC7_9DIPT</name>
<protein>
    <submittedName>
        <fullName evidence="1">CLUMA_CG012056, isoform A</fullName>
    </submittedName>
</protein>
<reference evidence="1 2" key="1">
    <citation type="submission" date="2015-04" db="EMBL/GenBank/DDBJ databases">
        <authorList>
            <person name="Syromyatnikov M.Y."/>
            <person name="Popov V.N."/>
        </authorList>
    </citation>
    <scope>NUCLEOTIDE SEQUENCE [LARGE SCALE GENOMIC DNA]</scope>
</reference>
<evidence type="ECO:0000313" key="2">
    <source>
        <dbReference type="Proteomes" id="UP000183832"/>
    </source>
</evidence>
<dbReference type="AlphaFoldDB" id="A0A1J1IFC7"/>
<sequence>MKNGVLARLMLGKYAQRTNNRIISSLNKIIDKYVEQREVCRDYVTKYQLFPLTNIIEYFIITFSVALRVYDYGEIRMKSMQIFIKYMYFSFPWWHANKEDLTNGV</sequence>
<accession>A0A1J1IFC7</accession>
<keyword evidence="2" id="KW-1185">Reference proteome</keyword>
<proteinExistence type="predicted"/>
<evidence type="ECO:0000313" key="1">
    <source>
        <dbReference type="EMBL" id="CRK98920.1"/>
    </source>
</evidence>
<organism evidence="1 2">
    <name type="scientific">Clunio marinus</name>
    <dbReference type="NCBI Taxonomy" id="568069"/>
    <lineage>
        <taxon>Eukaryota</taxon>
        <taxon>Metazoa</taxon>
        <taxon>Ecdysozoa</taxon>
        <taxon>Arthropoda</taxon>
        <taxon>Hexapoda</taxon>
        <taxon>Insecta</taxon>
        <taxon>Pterygota</taxon>
        <taxon>Neoptera</taxon>
        <taxon>Endopterygota</taxon>
        <taxon>Diptera</taxon>
        <taxon>Nematocera</taxon>
        <taxon>Chironomoidea</taxon>
        <taxon>Chironomidae</taxon>
        <taxon>Clunio</taxon>
    </lineage>
</organism>
<dbReference type="Proteomes" id="UP000183832">
    <property type="component" value="Unassembled WGS sequence"/>
</dbReference>